<dbReference type="Proteomes" id="UP000023772">
    <property type="component" value="Chromosome"/>
</dbReference>
<evidence type="ECO:0000256" key="1">
    <source>
        <dbReference type="ARBA" id="ARBA00023002"/>
    </source>
</evidence>
<keyword evidence="5" id="KW-1185">Reference proteome</keyword>
<reference evidence="3 5" key="1">
    <citation type="submission" date="2014-03" db="EMBL/GenBank/DDBJ databases">
        <title>Complete genome sequence of a deeply braunched marine Bacteroidia bacterium Draconibacterium orientale type strain FH5T.</title>
        <authorList>
            <person name="Li X."/>
            <person name="Wang X."/>
            <person name="Xie Z."/>
            <person name="Du Z."/>
            <person name="Chen G."/>
        </authorList>
    </citation>
    <scope>NUCLEOTIDE SEQUENCE [LARGE SCALE GENOMIC DNA]</scope>
    <source>
        <strain evidence="3 5">FH5</strain>
    </source>
</reference>
<gene>
    <name evidence="3" type="ORF">FH5T_16620</name>
    <name evidence="4" type="ORF">SAMN05444285_13519</name>
</gene>
<keyword evidence="1" id="KW-0560">Oxidoreductase</keyword>
<dbReference type="Gene3D" id="3.40.50.360">
    <property type="match status" value="1"/>
</dbReference>
<sequence>MKKILILFAHPAFQKSLINKTLMEAIKDLKSVTINNLYEKYPDFFMDIPAEQKLLTEHDIIIWHHPFYWYSAPAIIKEWMDLVLQHGFAYGTHGRALEGKWAMSCISTGGRKEVYSAEGKNRYTINEFLAPFIQSANLCRMKNLPPFVVHGSHTLNKDDIKKYAEDYRKVIKMLRDNEIDSEKLNTMEYMNEIIEHNA</sequence>
<dbReference type="STRING" id="1168034.FH5T_16620"/>
<evidence type="ECO:0000259" key="2">
    <source>
        <dbReference type="Pfam" id="PF02525"/>
    </source>
</evidence>
<dbReference type="EMBL" id="CP007451">
    <property type="protein sequence ID" value="AHW60703.1"/>
    <property type="molecule type" value="Genomic_DNA"/>
</dbReference>
<dbReference type="eggNOG" id="COG2249">
    <property type="taxonomic scope" value="Bacteria"/>
</dbReference>
<dbReference type="SUPFAM" id="SSF52218">
    <property type="entry name" value="Flavoproteins"/>
    <property type="match status" value="1"/>
</dbReference>
<reference evidence="4 6" key="2">
    <citation type="submission" date="2016-10" db="EMBL/GenBank/DDBJ databases">
        <authorList>
            <person name="de Groot N.N."/>
        </authorList>
    </citation>
    <scope>NUCLEOTIDE SEQUENCE [LARGE SCALE GENOMIC DNA]</scope>
    <source>
        <strain evidence="4 6">DSM 25947</strain>
    </source>
</reference>
<dbReference type="InterPro" id="IPR046980">
    <property type="entry name" value="KefG/KefF"/>
</dbReference>
<dbReference type="RefSeq" id="WP_038560884.1">
    <property type="nucleotide sequence ID" value="NZ_FOHT01000035.1"/>
</dbReference>
<dbReference type="OrthoDB" id="652200at2"/>
<feature type="domain" description="Flavodoxin-like fold" evidence="2">
    <location>
        <begin position="2"/>
        <end position="169"/>
    </location>
</feature>
<dbReference type="KEGG" id="dori:FH5T_16620"/>
<dbReference type="EMBL" id="FOHT01000035">
    <property type="protein sequence ID" value="SEU01353.1"/>
    <property type="molecule type" value="Genomic_DNA"/>
</dbReference>
<evidence type="ECO:0000313" key="4">
    <source>
        <dbReference type="EMBL" id="SEU01353.1"/>
    </source>
</evidence>
<dbReference type="InterPro" id="IPR029039">
    <property type="entry name" value="Flavoprotein-like_sf"/>
</dbReference>
<dbReference type="InterPro" id="IPR003680">
    <property type="entry name" value="Flavodoxin_fold"/>
</dbReference>
<dbReference type="PANTHER" id="PTHR47307">
    <property type="entry name" value="GLUTATHIONE-REGULATED POTASSIUM-EFFLUX SYSTEM ANCILLARY PROTEIN KEFG"/>
    <property type="match status" value="1"/>
</dbReference>
<name>X5DCX5_9BACT</name>
<dbReference type="Pfam" id="PF02525">
    <property type="entry name" value="Flavodoxin_2"/>
    <property type="match status" value="1"/>
</dbReference>
<dbReference type="GO" id="GO:0003955">
    <property type="term" value="F:NAD(P)H dehydrogenase (quinone) activity"/>
    <property type="evidence" value="ECO:0007669"/>
    <property type="project" value="TreeGrafter"/>
</dbReference>
<evidence type="ECO:0000313" key="5">
    <source>
        <dbReference type="Proteomes" id="UP000023772"/>
    </source>
</evidence>
<proteinExistence type="predicted"/>
<dbReference type="GO" id="GO:0009055">
    <property type="term" value="F:electron transfer activity"/>
    <property type="evidence" value="ECO:0007669"/>
    <property type="project" value="TreeGrafter"/>
</dbReference>
<dbReference type="HOGENOM" id="CLU_058643_0_1_10"/>
<dbReference type="GO" id="GO:0010181">
    <property type="term" value="F:FMN binding"/>
    <property type="evidence" value="ECO:0007669"/>
    <property type="project" value="TreeGrafter"/>
</dbReference>
<protein>
    <submittedName>
        <fullName evidence="4">Kef-type potassium/proton antiporter accessory protein, CPA2 family</fullName>
    </submittedName>
    <submittedName>
        <fullName evidence="3">NAD(P)H oxidoreductase</fullName>
    </submittedName>
</protein>
<accession>X5DCX5</accession>
<dbReference type="AlphaFoldDB" id="X5DCX5"/>
<dbReference type="Proteomes" id="UP000181981">
    <property type="component" value="Unassembled WGS sequence"/>
</dbReference>
<evidence type="ECO:0000313" key="6">
    <source>
        <dbReference type="Proteomes" id="UP000181981"/>
    </source>
</evidence>
<dbReference type="PANTHER" id="PTHR47307:SF1">
    <property type="entry name" value="GLUTATHIONE-REGULATED POTASSIUM-EFFLUX SYSTEM ANCILLARY PROTEIN KEFG"/>
    <property type="match status" value="1"/>
</dbReference>
<organism evidence="4 6">
    <name type="scientific">Draconibacterium orientale</name>
    <dbReference type="NCBI Taxonomy" id="1168034"/>
    <lineage>
        <taxon>Bacteria</taxon>
        <taxon>Pseudomonadati</taxon>
        <taxon>Bacteroidota</taxon>
        <taxon>Bacteroidia</taxon>
        <taxon>Marinilabiliales</taxon>
        <taxon>Prolixibacteraceae</taxon>
        <taxon>Draconibacterium</taxon>
    </lineage>
</organism>
<evidence type="ECO:0000313" key="3">
    <source>
        <dbReference type="EMBL" id="AHW60703.1"/>
    </source>
</evidence>